<proteinExistence type="predicted"/>
<feature type="region of interest" description="Disordered" evidence="1">
    <location>
        <begin position="33"/>
        <end position="107"/>
    </location>
</feature>
<feature type="region of interest" description="Disordered" evidence="1">
    <location>
        <begin position="224"/>
        <end position="256"/>
    </location>
</feature>
<accession>A0A4P9YXL2</accession>
<dbReference type="EMBL" id="KZ990118">
    <property type="protein sequence ID" value="RKP24625.1"/>
    <property type="molecule type" value="Genomic_DNA"/>
</dbReference>
<feature type="compositionally biased region" description="Basic and acidic residues" evidence="1">
    <location>
        <begin position="84"/>
        <end position="97"/>
    </location>
</feature>
<dbReference type="AlphaFoldDB" id="A0A4P9YXL2"/>
<gene>
    <name evidence="2" type="ORF">SYNPS1DRAFT_29618</name>
</gene>
<reference evidence="3" key="1">
    <citation type="journal article" date="2018" name="Nat. Microbiol.">
        <title>Leveraging single-cell genomics to expand the fungal tree of life.</title>
        <authorList>
            <person name="Ahrendt S.R."/>
            <person name="Quandt C.A."/>
            <person name="Ciobanu D."/>
            <person name="Clum A."/>
            <person name="Salamov A."/>
            <person name="Andreopoulos B."/>
            <person name="Cheng J.F."/>
            <person name="Woyke T."/>
            <person name="Pelin A."/>
            <person name="Henrissat B."/>
            <person name="Reynolds N.K."/>
            <person name="Benny G.L."/>
            <person name="Smith M.E."/>
            <person name="James T.Y."/>
            <person name="Grigoriev I.V."/>
        </authorList>
    </citation>
    <scope>NUCLEOTIDE SEQUENCE [LARGE SCALE GENOMIC DNA]</scope>
    <source>
        <strain evidence="3">Benny S71-1</strain>
    </source>
</reference>
<dbReference type="Proteomes" id="UP000278143">
    <property type="component" value="Unassembled WGS sequence"/>
</dbReference>
<evidence type="ECO:0000313" key="3">
    <source>
        <dbReference type="Proteomes" id="UP000278143"/>
    </source>
</evidence>
<evidence type="ECO:0000313" key="2">
    <source>
        <dbReference type="EMBL" id="RKP24625.1"/>
    </source>
</evidence>
<organism evidence="2 3">
    <name type="scientific">Syncephalis pseudoplumigaleata</name>
    <dbReference type="NCBI Taxonomy" id="1712513"/>
    <lineage>
        <taxon>Eukaryota</taxon>
        <taxon>Fungi</taxon>
        <taxon>Fungi incertae sedis</taxon>
        <taxon>Zoopagomycota</taxon>
        <taxon>Zoopagomycotina</taxon>
        <taxon>Zoopagomycetes</taxon>
        <taxon>Zoopagales</taxon>
        <taxon>Piptocephalidaceae</taxon>
        <taxon>Syncephalis</taxon>
    </lineage>
</organism>
<evidence type="ECO:0000256" key="1">
    <source>
        <dbReference type="SAM" id="MobiDB-lite"/>
    </source>
</evidence>
<dbReference type="OrthoDB" id="10677927at2759"/>
<name>A0A4P9YXL2_9FUNG</name>
<keyword evidence="3" id="KW-1185">Reference proteome</keyword>
<protein>
    <submittedName>
        <fullName evidence="2">Uncharacterized protein</fullName>
    </submittedName>
</protein>
<sequence>MSEPIARPRANSRLSEALAAVAALEARDTALDDHEHLPANVHPDMLVVPPYDSDSASTSDEQRRRRHEQQQYRLASSGDEDGDGGMREEASVSDEARPAGVGGGTGFSFQPHMQHVVHPRRLATSCAGALSIPSGSYRSTGSGGGGGVGSLFMPTTGRSYYAATIQTDDDEESDHSNYLVSSASIRQQSLALGDMDLRGEDEAQGVATTTSAATAAGAAGYRRWLRSPPSPQRLSPIPSHSPRSTSPDHHQQQHPLKRILGIDVGKERSSSVSTDKTVIVTTPSQSRANLLDHTATAATSHPDEETPLLVGPMREQYTMLGLDKQHATSIDTTPMHLEAAAMGEQRDHYRSPSEHKQLRSWLSEAVLAMPAVILGLMLNLLDAVSYG</sequence>